<reference evidence="1" key="1">
    <citation type="journal article" date="2019" name="bioRxiv">
        <title>The Genome of the Zebra Mussel, Dreissena polymorpha: A Resource for Invasive Species Research.</title>
        <authorList>
            <person name="McCartney M.A."/>
            <person name="Auch B."/>
            <person name="Kono T."/>
            <person name="Mallez S."/>
            <person name="Zhang Y."/>
            <person name="Obille A."/>
            <person name="Becker A."/>
            <person name="Abrahante J.E."/>
            <person name="Garbe J."/>
            <person name="Badalamenti J.P."/>
            <person name="Herman A."/>
            <person name="Mangelson H."/>
            <person name="Liachko I."/>
            <person name="Sullivan S."/>
            <person name="Sone E.D."/>
            <person name="Koren S."/>
            <person name="Silverstein K.A.T."/>
            <person name="Beckman K.B."/>
            <person name="Gohl D.M."/>
        </authorList>
    </citation>
    <scope>NUCLEOTIDE SEQUENCE</scope>
    <source>
        <strain evidence="1">Duluth1</strain>
        <tissue evidence="1">Whole animal</tissue>
    </source>
</reference>
<comment type="caution">
    <text evidence="1">The sequence shown here is derived from an EMBL/GenBank/DDBJ whole genome shotgun (WGS) entry which is preliminary data.</text>
</comment>
<evidence type="ECO:0000313" key="1">
    <source>
        <dbReference type="EMBL" id="KAH3739115.1"/>
    </source>
</evidence>
<reference evidence="1" key="2">
    <citation type="submission" date="2020-11" db="EMBL/GenBank/DDBJ databases">
        <authorList>
            <person name="McCartney M.A."/>
            <person name="Auch B."/>
            <person name="Kono T."/>
            <person name="Mallez S."/>
            <person name="Becker A."/>
            <person name="Gohl D.M."/>
            <person name="Silverstein K.A.T."/>
            <person name="Koren S."/>
            <person name="Bechman K.B."/>
            <person name="Herman A."/>
            <person name="Abrahante J.E."/>
            <person name="Garbe J."/>
        </authorList>
    </citation>
    <scope>NUCLEOTIDE SEQUENCE</scope>
    <source>
        <strain evidence="1">Duluth1</strain>
        <tissue evidence="1">Whole animal</tissue>
    </source>
</reference>
<organism evidence="1 2">
    <name type="scientific">Dreissena polymorpha</name>
    <name type="common">Zebra mussel</name>
    <name type="synonym">Mytilus polymorpha</name>
    <dbReference type="NCBI Taxonomy" id="45954"/>
    <lineage>
        <taxon>Eukaryota</taxon>
        <taxon>Metazoa</taxon>
        <taxon>Spiralia</taxon>
        <taxon>Lophotrochozoa</taxon>
        <taxon>Mollusca</taxon>
        <taxon>Bivalvia</taxon>
        <taxon>Autobranchia</taxon>
        <taxon>Heteroconchia</taxon>
        <taxon>Euheterodonta</taxon>
        <taxon>Imparidentia</taxon>
        <taxon>Neoheterodontei</taxon>
        <taxon>Myida</taxon>
        <taxon>Dreissenoidea</taxon>
        <taxon>Dreissenidae</taxon>
        <taxon>Dreissena</taxon>
    </lineage>
</organism>
<dbReference type="EMBL" id="JAIWYP010000011">
    <property type="protein sequence ID" value="KAH3739115.1"/>
    <property type="molecule type" value="Genomic_DNA"/>
</dbReference>
<dbReference type="Proteomes" id="UP000828390">
    <property type="component" value="Unassembled WGS sequence"/>
</dbReference>
<sequence>MWCTSWAVVPGDRTGSMCTPQSRGDASLCSSWGRTQPFTTLSRGLKSSDRPA</sequence>
<gene>
    <name evidence="1" type="ORF">DPMN_045762</name>
</gene>
<protein>
    <submittedName>
        <fullName evidence="1">Uncharacterized protein</fullName>
    </submittedName>
</protein>
<name>A0A9D4D6Q3_DREPO</name>
<proteinExistence type="predicted"/>
<evidence type="ECO:0000313" key="2">
    <source>
        <dbReference type="Proteomes" id="UP000828390"/>
    </source>
</evidence>
<keyword evidence="2" id="KW-1185">Reference proteome</keyword>
<accession>A0A9D4D6Q3</accession>
<dbReference type="AlphaFoldDB" id="A0A9D4D6Q3"/>